<protein>
    <submittedName>
        <fullName evidence="1">Uncharacterized protein</fullName>
    </submittedName>
</protein>
<organism evidence="1 2">
    <name type="scientific">Fusarium austroafricanum</name>
    <dbReference type="NCBI Taxonomy" id="2364996"/>
    <lineage>
        <taxon>Eukaryota</taxon>
        <taxon>Fungi</taxon>
        <taxon>Dikarya</taxon>
        <taxon>Ascomycota</taxon>
        <taxon>Pezizomycotina</taxon>
        <taxon>Sordariomycetes</taxon>
        <taxon>Hypocreomycetidae</taxon>
        <taxon>Hypocreales</taxon>
        <taxon>Nectriaceae</taxon>
        <taxon>Fusarium</taxon>
        <taxon>Fusarium concolor species complex</taxon>
    </lineage>
</organism>
<proteinExistence type="predicted"/>
<dbReference type="EMBL" id="JAADJG010000334">
    <property type="protein sequence ID" value="KAF4448504.1"/>
    <property type="molecule type" value="Genomic_DNA"/>
</dbReference>
<dbReference type="AlphaFoldDB" id="A0A8H4KEY4"/>
<reference evidence="1" key="1">
    <citation type="submission" date="2020-01" db="EMBL/GenBank/DDBJ databases">
        <title>Identification and distribution of gene clusters putatively required for synthesis of sphingolipid metabolism inhibitors in phylogenetically diverse species of the filamentous fungus Fusarium.</title>
        <authorList>
            <person name="Kim H.-S."/>
            <person name="Busman M."/>
            <person name="Brown D.W."/>
            <person name="Divon H."/>
            <person name="Uhlig S."/>
            <person name="Proctor R.H."/>
        </authorList>
    </citation>
    <scope>NUCLEOTIDE SEQUENCE</scope>
    <source>
        <strain evidence="1">NRRL 53441</strain>
    </source>
</reference>
<dbReference type="OrthoDB" id="265717at2759"/>
<gene>
    <name evidence="1" type="ORF">F53441_8090</name>
</gene>
<evidence type="ECO:0000313" key="2">
    <source>
        <dbReference type="Proteomes" id="UP000605986"/>
    </source>
</evidence>
<sequence>MAFDCGFDIFPHLTPTAENKLHYQRFLCDLTSIFKSPNSNTHYLILPTDADRPKTLSDKFIHVLIAGEPKIPVDPDHCDCFLSLRSSTTFHPEVHNIVKEMSNIARHHFGGRVHFWVDKSDVYSAGELRRAEDQVVAKDAEKNTIV</sequence>
<dbReference type="Proteomes" id="UP000605986">
    <property type="component" value="Unassembled WGS sequence"/>
</dbReference>
<accession>A0A8H4KEY4</accession>
<name>A0A8H4KEY4_9HYPO</name>
<comment type="caution">
    <text evidence="1">The sequence shown here is derived from an EMBL/GenBank/DDBJ whole genome shotgun (WGS) entry which is preliminary data.</text>
</comment>
<keyword evidence="2" id="KW-1185">Reference proteome</keyword>
<evidence type="ECO:0000313" key="1">
    <source>
        <dbReference type="EMBL" id="KAF4448504.1"/>
    </source>
</evidence>